<reference evidence="2 3" key="1">
    <citation type="journal article" date="2014" name="Agronomy (Basel)">
        <title>A Draft Genome Sequence for Ensete ventricosum, the Drought-Tolerant Tree Against Hunger.</title>
        <authorList>
            <person name="Harrison J."/>
            <person name="Moore K.A."/>
            <person name="Paszkiewicz K."/>
            <person name="Jones T."/>
            <person name="Grant M."/>
            <person name="Ambacheew D."/>
            <person name="Muzemil S."/>
            <person name="Studholme D.J."/>
        </authorList>
    </citation>
    <scope>NUCLEOTIDE SEQUENCE [LARGE SCALE GENOMIC DNA]</scope>
</reference>
<name>A0A444FZ10_ENSVE</name>
<evidence type="ECO:0000313" key="2">
    <source>
        <dbReference type="EMBL" id="RRT51058.1"/>
    </source>
</evidence>
<feature type="region of interest" description="Disordered" evidence="1">
    <location>
        <begin position="62"/>
        <end position="101"/>
    </location>
</feature>
<evidence type="ECO:0000256" key="1">
    <source>
        <dbReference type="SAM" id="MobiDB-lite"/>
    </source>
</evidence>
<evidence type="ECO:0000313" key="3">
    <source>
        <dbReference type="Proteomes" id="UP000287651"/>
    </source>
</evidence>
<feature type="compositionally biased region" description="Basic and acidic residues" evidence="1">
    <location>
        <begin position="75"/>
        <end position="92"/>
    </location>
</feature>
<accession>A0A444FZ10</accession>
<proteinExistence type="predicted"/>
<dbReference type="Proteomes" id="UP000287651">
    <property type="component" value="Unassembled WGS sequence"/>
</dbReference>
<comment type="caution">
    <text evidence="2">The sequence shown here is derived from an EMBL/GenBank/DDBJ whole genome shotgun (WGS) entry which is preliminary data.</text>
</comment>
<protein>
    <submittedName>
        <fullName evidence="2">Uncharacterized protein</fullName>
    </submittedName>
</protein>
<gene>
    <name evidence="2" type="ORF">B296_00043594</name>
</gene>
<organism evidence="2 3">
    <name type="scientific">Ensete ventricosum</name>
    <name type="common">Abyssinian banana</name>
    <name type="synonym">Musa ensete</name>
    <dbReference type="NCBI Taxonomy" id="4639"/>
    <lineage>
        <taxon>Eukaryota</taxon>
        <taxon>Viridiplantae</taxon>
        <taxon>Streptophyta</taxon>
        <taxon>Embryophyta</taxon>
        <taxon>Tracheophyta</taxon>
        <taxon>Spermatophyta</taxon>
        <taxon>Magnoliopsida</taxon>
        <taxon>Liliopsida</taxon>
        <taxon>Zingiberales</taxon>
        <taxon>Musaceae</taxon>
        <taxon>Ensete</taxon>
    </lineage>
</organism>
<dbReference type="AlphaFoldDB" id="A0A444FZ10"/>
<sequence>MTKIIGRLTKLPGSSWALQSAEIPSEAAAEASSRTGLQRFASIPPIKPKKLLLSGLHQEVQEHATPRNEISVPTKAKEISRGREGEREREDGGDPSSSKTLVTAAEKGTTLFYQYPSIDEENRPVMHAHRRCLLMAPSRHRHVSFLSTCGRSNHSRPFDTDA</sequence>
<dbReference type="EMBL" id="AMZH03012414">
    <property type="protein sequence ID" value="RRT51058.1"/>
    <property type="molecule type" value="Genomic_DNA"/>
</dbReference>